<comment type="caution">
    <text evidence="1">The sequence shown here is derived from an EMBL/GenBank/DDBJ whole genome shotgun (WGS) entry which is preliminary data.</text>
</comment>
<evidence type="ECO:0000313" key="1">
    <source>
        <dbReference type="EMBL" id="MDX3133883.1"/>
    </source>
</evidence>
<dbReference type="EMBL" id="JARAWN010000240">
    <property type="protein sequence ID" value="MDX3133883.1"/>
    <property type="molecule type" value="Genomic_DNA"/>
</dbReference>
<evidence type="ECO:0000313" key="2">
    <source>
        <dbReference type="Proteomes" id="UP001273589"/>
    </source>
</evidence>
<name>A0AAJ2PV85_9ACTN</name>
<dbReference type="RefSeq" id="WP_319695737.1">
    <property type="nucleotide sequence ID" value="NZ_JARAWN010000240.1"/>
</dbReference>
<sequence length="155" mass="17292">MLNLSTIPDDKLYDWAVRELRMTGGMTSATMPAPLPRPEEINAESVRRVAYLLTQGVAVHSGGGPWRVLGAGSEKEAGLWDGQPTPRSTYLSGDLRGHVEMYGTYKISYRQCKQCAGNFTTRRPARVTSRWPEYCGAECRRARDAQRKRQSAKGL</sequence>
<organism evidence="1 2">
    <name type="scientific">Streptomyces europaeiscabiei</name>
    <dbReference type="NCBI Taxonomy" id="146819"/>
    <lineage>
        <taxon>Bacteria</taxon>
        <taxon>Bacillati</taxon>
        <taxon>Actinomycetota</taxon>
        <taxon>Actinomycetes</taxon>
        <taxon>Kitasatosporales</taxon>
        <taxon>Streptomycetaceae</taxon>
        <taxon>Streptomyces</taxon>
    </lineage>
</organism>
<accession>A0AAJ2PV85</accession>
<protein>
    <submittedName>
        <fullName evidence="1">Uncharacterized protein</fullName>
    </submittedName>
</protein>
<proteinExistence type="predicted"/>
<dbReference type="Proteomes" id="UP001273589">
    <property type="component" value="Unassembled WGS sequence"/>
</dbReference>
<reference evidence="1" key="1">
    <citation type="journal article" date="2023" name="Microb. Genom.">
        <title>Mesoterricola silvestris gen. nov., sp. nov., Mesoterricola sediminis sp. nov., Geothrix oryzae sp. nov., Geothrix edaphica sp. nov., Geothrix rubra sp. nov., and Geothrix limicola sp. nov., six novel members of Acidobacteriota isolated from soils.</title>
        <authorList>
            <person name="Weisberg A.J."/>
            <person name="Pearce E."/>
            <person name="Kramer C.G."/>
            <person name="Chang J.H."/>
            <person name="Clarke C.R."/>
        </authorList>
    </citation>
    <scope>NUCLEOTIDE SEQUENCE</scope>
    <source>
        <strain evidence="1">ND06-05F</strain>
    </source>
</reference>
<dbReference type="AlphaFoldDB" id="A0AAJ2PV85"/>
<gene>
    <name evidence="1" type="ORF">PV367_29795</name>
</gene>